<keyword evidence="2" id="KW-1185">Reference proteome</keyword>
<gene>
    <name evidence="1" type="ORF">ACGRVM_08980</name>
</gene>
<sequence length="42" mass="4407">MRKISALERNNFARAVRIGVGRLGAASGKAAGRLLDPTGRAQ</sequence>
<comment type="caution">
    <text evidence="1">The sequence shown here is derived from an EMBL/GenBank/DDBJ whole genome shotgun (WGS) entry which is preliminary data.</text>
</comment>
<reference evidence="1 2" key="1">
    <citation type="submission" date="2024-10" db="EMBL/GenBank/DDBJ databases">
        <authorList>
            <person name="Yang X.-N."/>
        </authorList>
    </citation>
    <scope>NUCLEOTIDE SEQUENCE [LARGE SCALE GENOMIC DNA]</scope>
    <source>
        <strain evidence="1 2">CAU 1059</strain>
    </source>
</reference>
<proteinExistence type="predicted"/>
<dbReference type="Proteomes" id="UP001607157">
    <property type="component" value="Unassembled WGS sequence"/>
</dbReference>
<evidence type="ECO:0000313" key="1">
    <source>
        <dbReference type="EMBL" id="MFH0254026.1"/>
    </source>
</evidence>
<name>A0ABW7I758_9RHOB</name>
<accession>A0ABW7I758</accession>
<dbReference type="EMBL" id="JBIHMM010000002">
    <property type="protein sequence ID" value="MFH0254026.1"/>
    <property type="molecule type" value="Genomic_DNA"/>
</dbReference>
<protein>
    <submittedName>
        <fullName evidence="1">Uncharacterized protein</fullName>
    </submittedName>
</protein>
<organism evidence="1 2">
    <name type="scientific">Roseovarius aquimarinus</name>
    <dbReference type="NCBI Taxonomy" id="1229156"/>
    <lineage>
        <taxon>Bacteria</taxon>
        <taxon>Pseudomonadati</taxon>
        <taxon>Pseudomonadota</taxon>
        <taxon>Alphaproteobacteria</taxon>
        <taxon>Rhodobacterales</taxon>
        <taxon>Roseobacteraceae</taxon>
        <taxon>Roseovarius</taxon>
    </lineage>
</organism>
<evidence type="ECO:0000313" key="2">
    <source>
        <dbReference type="Proteomes" id="UP001607157"/>
    </source>
</evidence>
<dbReference type="RefSeq" id="WP_377170699.1">
    <property type="nucleotide sequence ID" value="NZ_JBHTJC010000002.1"/>
</dbReference>